<name>A0ABU5HM11_9BACE</name>
<evidence type="ECO:0000256" key="7">
    <source>
        <dbReference type="PROSITE-ProRule" id="PRU01360"/>
    </source>
</evidence>
<accession>A0ABU5HM11</accession>
<comment type="similarity">
    <text evidence="7">Belongs to the TonB-dependent receptor family.</text>
</comment>
<organism evidence="10 11">
    <name type="scientific">Bacteroides vicugnae</name>
    <dbReference type="NCBI Taxonomy" id="3037989"/>
    <lineage>
        <taxon>Bacteria</taxon>
        <taxon>Pseudomonadati</taxon>
        <taxon>Bacteroidota</taxon>
        <taxon>Bacteroidia</taxon>
        <taxon>Bacteroidales</taxon>
        <taxon>Bacteroidaceae</taxon>
        <taxon>Bacteroides</taxon>
    </lineage>
</organism>
<keyword evidence="6 7" id="KW-0998">Cell outer membrane</keyword>
<evidence type="ECO:0000256" key="3">
    <source>
        <dbReference type="ARBA" id="ARBA00022452"/>
    </source>
</evidence>
<evidence type="ECO:0000256" key="2">
    <source>
        <dbReference type="ARBA" id="ARBA00022448"/>
    </source>
</evidence>
<dbReference type="RefSeq" id="WP_322019269.1">
    <property type="nucleotide sequence ID" value="NZ_JARZAK010000002.1"/>
</dbReference>
<dbReference type="InterPro" id="IPR023997">
    <property type="entry name" value="TonB-dep_OMP_SusC/RagA_CS"/>
</dbReference>
<dbReference type="InterPro" id="IPR037066">
    <property type="entry name" value="Plug_dom_sf"/>
</dbReference>
<evidence type="ECO:0000259" key="9">
    <source>
        <dbReference type="Pfam" id="PF07715"/>
    </source>
</evidence>
<dbReference type="InterPro" id="IPR039426">
    <property type="entry name" value="TonB-dep_rcpt-like"/>
</dbReference>
<dbReference type="Pfam" id="PF07715">
    <property type="entry name" value="Plug"/>
    <property type="match status" value="1"/>
</dbReference>
<evidence type="ECO:0000313" key="11">
    <source>
        <dbReference type="Proteomes" id="UP001292913"/>
    </source>
</evidence>
<proteinExistence type="inferred from homology"/>
<keyword evidence="8" id="KW-0732">Signal</keyword>
<dbReference type="InterPro" id="IPR008969">
    <property type="entry name" value="CarboxyPept-like_regulatory"/>
</dbReference>
<dbReference type="InterPro" id="IPR023996">
    <property type="entry name" value="TonB-dep_OMP_SusC/RagA"/>
</dbReference>
<evidence type="ECO:0000256" key="8">
    <source>
        <dbReference type="SAM" id="SignalP"/>
    </source>
</evidence>
<keyword evidence="2 7" id="KW-0813">Transport</keyword>
<comment type="subcellular location">
    <subcellularLocation>
        <location evidence="1 7">Cell outer membrane</location>
        <topology evidence="1 7">Multi-pass membrane protein</topology>
    </subcellularLocation>
</comment>
<feature type="chain" id="PRO_5047534468" evidence="8">
    <location>
        <begin position="30"/>
        <end position="1110"/>
    </location>
</feature>
<dbReference type="InterPro" id="IPR012910">
    <property type="entry name" value="Plug_dom"/>
</dbReference>
<dbReference type="InterPro" id="IPR036942">
    <property type="entry name" value="Beta-barrel_TonB_sf"/>
</dbReference>
<dbReference type="PROSITE" id="PS52016">
    <property type="entry name" value="TONB_DEPENDENT_REC_3"/>
    <property type="match status" value="1"/>
</dbReference>
<evidence type="ECO:0000256" key="1">
    <source>
        <dbReference type="ARBA" id="ARBA00004571"/>
    </source>
</evidence>
<evidence type="ECO:0000256" key="5">
    <source>
        <dbReference type="ARBA" id="ARBA00023136"/>
    </source>
</evidence>
<sequence>MKRKKLMKKQSCFVVLLMLLLLFPSGVFAQQQMIKGQVVDDKGETVIGATVMVKGGQEGAITDIDGNFSVKGKVGATLTISYVGFSPLEVKVTKLEGNRFVLKEDSKVLDEVVVVGMGKQKRNTITAAVATVKSDAIVNRPVTDVTSALQGNVAGLNFASDAAADGVGGETGAEIKFNIRGVGSINGGEPYVLVDGVEQSMQNVNPADIESISVLKDASASAVYGARAAYGVVLVTTKSGRKEKTRVTYRGTVGFSSPINMPQMMNSLEYANYCNQRDVNMGRTAQISNATIEKIKGFMANPYSAEFPGIGPNQAGDGWAAADNVQYGNTDWFDYYFKDRAIRHSHNLSVQGGGEKSTYYIGLGYTYQEGLMDQVQDDLKKYNINTKFSVTATDWLKFHFNNNATINIINRPMANQTIFYGTIANTSPTRVTQLPIEQAEYSTPTWNELLYLKKSNYNQNRVSDALSFSAIITPLQGWDIMGEMKARLDVENNSFKLKKSNHALPNGQVIETSGNRQGYQYPGMRWQNTRFGSLTRGSAFNYYLSPSLSSTYMNQWGDHDFKIMAGYQMELQENSSEYMYKDGMLSEDTYSFDNADGTVYAGEARTHWATMGFYTRINWNYQNTYFLELSGRYDGSSRFALGHRWGFFPSFSAGYDIARTKYFADLNMPVSQFKVRVSYGRLGNQNGAGLYDYLGVMSLDPNNVNAWLLPGGGDVIGKGTISLTPKMISPYITWEKVDTANFGLDLMLLKDRLSVTFDVYQRTTKDMIGPAEAIPAVSGIIPDDRAKINNATLRNRGWELSVNWQDKLKCGFSYGIGFNLFNYKAVITKYNNPEGIIYNNHTGLDRNKGYYEGMDIGEIWGFVADDLFMTNQEIDSYLNSKDLSFFKNDNLWQVGDLKYLDTNRDGKVDPGKGTLEDHGDLKVIGNATPKYSFGINLNLGYKGFSVSTLFQGVAKRDFALAGSTYLFGGKNFFKEHLDYFSPSNPRGYLPRLTDPKTVDYNTNIGYNTTRYMVNAAYMRMKNLTVSYTFDKKLLKTMRLENLRVYFTCDNLFTITKLPKAFDPETLNQVNTWAGGSNATAPGLTSAANENGNGKVYPMNRNFVFGLDFTF</sequence>
<evidence type="ECO:0000256" key="4">
    <source>
        <dbReference type="ARBA" id="ARBA00022692"/>
    </source>
</evidence>
<keyword evidence="10" id="KW-0675">Receptor</keyword>
<dbReference type="NCBIfam" id="TIGR04056">
    <property type="entry name" value="OMP_RagA_SusC"/>
    <property type="match status" value="1"/>
</dbReference>
<keyword evidence="3 7" id="KW-1134">Transmembrane beta strand</keyword>
<dbReference type="NCBIfam" id="TIGR04057">
    <property type="entry name" value="SusC_RagA_signa"/>
    <property type="match status" value="1"/>
</dbReference>
<dbReference type="SUPFAM" id="SSF56935">
    <property type="entry name" value="Porins"/>
    <property type="match status" value="1"/>
</dbReference>
<evidence type="ECO:0000313" key="10">
    <source>
        <dbReference type="EMBL" id="MDY7257035.1"/>
    </source>
</evidence>
<dbReference type="Gene3D" id="2.170.130.10">
    <property type="entry name" value="TonB-dependent receptor, plug domain"/>
    <property type="match status" value="1"/>
</dbReference>
<comment type="caution">
    <text evidence="10">The sequence shown here is derived from an EMBL/GenBank/DDBJ whole genome shotgun (WGS) entry which is preliminary data.</text>
</comment>
<gene>
    <name evidence="10" type="ORF">QHG74_04810</name>
</gene>
<reference evidence="10 11" key="1">
    <citation type="submission" date="2023-04" db="EMBL/GenBank/DDBJ databases">
        <title>Bacteroides pacosi sp. nov., isolated from the fecal material of an alpaca.</title>
        <authorList>
            <person name="Miller S."/>
            <person name="Hendry M."/>
            <person name="King J."/>
            <person name="Sankaranarayanan K."/>
            <person name="Lawson P.A."/>
        </authorList>
    </citation>
    <scope>NUCLEOTIDE SEQUENCE [LARGE SCALE GENOMIC DNA]</scope>
    <source>
        <strain evidence="10 11">A2-P53</strain>
    </source>
</reference>
<keyword evidence="5 7" id="KW-0472">Membrane</keyword>
<feature type="domain" description="TonB-dependent receptor plug" evidence="9">
    <location>
        <begin position="123"/>
        <end position="232"/>
    </location>
</feature>
<dbReference type="SUPFAM" id="SSF49464">
    <property type="entry name" value="Carboxypeptidase regulatory domain-like"/>
    <property type="match status" value="1"/>
</dbReference>
<evidence type="ECO:0000256" key="6">
    <source>
        <dbReference type="ARBA" id="ARBA00023237"/>
    </source>
</evidence>
<keyword evidence="11" id="KW-1185">Reference proteome</keyword>
<feature type="signal peptide" evidence="8">
    <location>
        <begin position="1"/>
        <end position="29"/>
    </location>
</feature>
<dbReference type="Gene3D" id="2.60.40.1120">
    <property type="entry name" value="Carboxypeptidase-like, regulatory domain"/>
    <property type="match status" value="1"/>
</dbReference>
<dbReference type="EMBL" id="JARZAK010000002">
    <property type="protein sequence ID" value="MDY7257035.1"/>
    <property type="molecule type" value="Genomic_DNA"/>
</dbReference>
<dbReference type="Proteomes" id="UP001292913">
    <property type="component" value="Unassembled WGS sequence"/>
</dbReference>
<protein>
    <submittedName>
        <fullName evidence="10">TonB-dependent receptor</fullName>
    </submittedName>
</protein>
<dbReference type="Gene3D" id="2.40.170.20">
    <property type="entry name" value="TonB-dependent receptor, beta-barrel domain"/>
    <property type="match status" value="1"/>
</dbReference>
<dbReference type="Pfam" id="PF13715">
    <property type="entry name" value="CarbopepD_reg_2"/>
    <property type="match status" value="1"/>
</dbReference>
<keyword evidence="4 7" id="KW-0812">Transmembrane</keyword>